<dbReference type="GO" id="GO:0030018">
    <property type="term" value="C:Z disc"/>
    <property type="evidence" value="ECO:0007669"/>
    <property type="project" value="TreeGrafter"/>
</dbReference>
<keyword evidence="4 5" id="KW-0440">LIM domain</keyword>
<protein>
    <recommendedName>
        <fullName evidence="6">LIM zinc-binding domain-containing protein</fullName>
    </recommendedName>
</protein>
<keyword evidence="3 5" id="KW-0862">Zinc</keyword>
<dbReference type="Pfam" id="PF00412">
    <property type="entry name" value="LIM"/>
    <property type="match status" value="2"/>
</dbReference>
<dbReference type="Proteomes" id="UP000281553">
    <property type="component" value="Unassembled WGS sequence"/>
</dbReference>
<evidence type="ECO:0000313" key="8">
    <source>
        <dbReference type="Proteomes" id="UP000281553"/>
    </source>
</evidence>
<evidence type="ECO:0000259" key="6">
    <source>
        <dbReference type="PROSITE" id="PS50023"/>
    </source>
</evidence>
<evidence type="ECO:0000313" key="7">
    <source>
        <dbReference type="EMBL" id="VDN18100.1"/>
    </source>
</evidence>
<dbReference type="GO" id="GO:0003712">
    <property type="term" value="F:transcription coregulator activity"/>
    <property type="evidence" value="ECO:0007669"/>
    <property type="project" value="TreeGrafter"/>
</dbReference>
<sequence length="152" mass="17765">MKFKDLSFQDKHWHEACFLCSQCQKSLSDKPFATKDNSIYCPDCYDEKFAARCDACGKTFKAAMRKYEYKGGAWHEECFLCSECKQPIGTKSFIPRGDAIVCIACYEDKFAQKCEKCKQRSLKVYQRDTKLGPFQDFESSLPPVWWRDFRGH</sequence>
<dbReference type="GO" id="GO:0005634">
    <property type="term" value="C:nucleus"/>
    <property type="evidence" value="ECO:0007669"/>
    <property type="project" value="TreeGrafter"/>
</dbReference>
<evidence type="ECO:0000256" key="5">
    <source>
        <dbReference type="PROSITE-ProRule" id="PRU00125"/>
    </source>
</evidence>
<dbReference type="PROSITE" id="PS50023">
    <property type="entry name" value="LIM_DOMAIN_2"/>
    <property type="match status" value="2"/>
</dbReference>
<dbReference type="GO" id="GO:0046872">
    <property type="term" value="F:metal ion binding"/>
    <property type="evidence" value="ECO:0007669"/>
    <property type="project" value="UniProtKB-KW"/>
</dbReference>
<feature type="domain" description="LIM zinc-binding" evidence="6">
    <location>
        <begin position="51"/>
        <end position="112"/>
    </location>
</feature>
<evidence type="ECO:0000256" key="4">
    <source>
        <dbReference type="ARBA" id="ARBA00023038"/>
    </source>
</evidence>
<dbReference type="PANTHER" id="PTHR24205">
    <property type="entry name" value="FOUR AND A HALF LIM DOMAINS PROTEIN"/>
    <property type="match status" value="1"/>
</dbReference>
<evidence type="ECO:0000256" key="3">
    <source>
        <dbReference type="ARBA" id="ARBA00022833"/>
    </source>
</evidence>
<dbReference type="FunFam" id="2.10.110.10:FF:000066">
    <property type="entry name" value="Four and a half LIM domains protein"/>
    <property type="match status" value="1"/>
</dbReference>
<dbReference type="AlphaFoldDB" id="A0A3P7LXL9"/>
<dbReference type="Gene3D" id="2.10.110.10">
    <property type="entry name" value="Cysteine Rich Protein"/>
    <property type="match status" value="2"/>
</dbReference>
<dbReference type="PROSITE" id="PS00478">
    <property type="entry name" value="LIM_DOMAIN_1"/>
    <property type="match status" value="1"/>
</dbReference>
<accession>A0A3P7LXL9</accession>
<dbReference type="SUPFAM" id="SSF57716">
    <property type="entry name" value="Glucocorticoid receptor-like (DNA-binding domain)"/>
    <property type="match status" value="2"/>
</dbReference>
<name>A0A3P7LXL9_DIBLA</name>
<keyword evidence="8" id="KW-1185">Reference proteome</keyword>
<evidence type="ECO:0000256" key="1">
    <source>
        <dbReference type="ARBA" id="ARBA00022723"/>
    </source>
</evidence>
<dbReference type="InterPro" id="IPR001781">
    <property type="entry name" value="Znf_LIM"/>
</dbReference>
<evidence type="ECO:0000256" key="2">
    <source>
        <dbReference type="ARBA" id="ARBA00022737"/>
    </source>
</evidence>
<dbReference type="PANTHER" id="PTHR24205:SF4">
    <property type="entry name" value="PROTEIN ESPINAS"/>
    <property type="match status" value="1"/>
</dbReference>
<reference evidence="7 8" key="1">
    <citation type="submission" date="2018-11" db="EMBL/GenBank/DDBJ databases">
        <authorList>
            <consortium name="Pathogen Informatics"/>
        </authorList>
    </citation>
    <scope>NUCLEOTIDE SEQUENCE [LARGE SCALE GENOMIC DNA]</scope>
</reference>
<keyword evidence="2" id="KW-0677">Repeat</keyword>
<dbReference type="SMART" id="SM00132">
    <property type="entry name" value="LIM"/>
    <property type="match status" value="2"/>
</dbReference>
<organism evidence="7 8">
    <name type="scientific">Dibothriocephalus latus</name>
    <name type="common">Fish tapeworm</name>
    <name type="synonym">Diphyllobothrium latum</name>
    <dbReference type="NCBI Taxonomy" id="60516"/>
    <lineage>
        <taxon>Eukaryota</taxon>
        <taxon>Metazoa</taxon>
        <taxon>Spiralia</taxon>
        <taxon>Lophotrochozoa</taxon>
        <taxon>Platyhelminthes</taxon>
        <taxon>Cestoda</taxon>
        <taxon>Eucestoda</taxon>
        <taxon>Diphyllobothriidea</taxon>
        <taxon>Diphyllobothriidae</taxon>
        <taxon>Dibothriocephalus</taxon>
    </lineage>
</organism>
<gene>
    <name evidence="7" type="ORF">DILT_LOCUS13096</name>
</gene>
<dbReference type="OrthoDB" id="274660at2759"/>
<proteinExistence type="predicted"/>
<keyword evidence="1 5" id="KW-0479">Metal-binding</keyword>
<feature type="domain" description="LIM zinc-binding" evidence="6">
    <location>
        <begin position="1"/>
        <end position="50"/>
    </location>
</feature>
<dbReference type="EMBL" id="UYRU01068865">
    <property type="protein sequence ID" value="VDN18100.1"/>
    <property type="molecule type" value="Genomic_DNA"/>
</dbReference>